<organism evidence="1 2">
    <name type="scientific">Chelonoidis abingdonii</name>
    <name type="common">Abingdon island giant tortoise</name>
    <name type="synonym">Testudo abingdonii</name>
    <dbReference type="NCBI Taxonomy" id="106734"/>
    <lineage>
        <taxon>Eukaryota</taxon>
        <taxon>Metazoa</taxon>
        <taxon>Chordata</taxon>
        <taxon>Craniata</taxon>
        <taxon>Vertebrata</taxon>
        <taxon>Euteleostomi</taxon>
        <taxon>Archelosauria</taxon>
        <taxon>Testudinata</taxon>
        <taxon>Testudines</taxon>
        <taxon>Cryptodira</taxon>
        <taxon>Durocryptodira</taxon>
        <taxon>Testudinoidea</taxon>
        <taxon>Testudinidae</taxon>
        <taxon>Chelonoidis</taxon>
    </lineage>
</organism>
<sequence>MSAARRQLARGRGMFATCLTPARSLSTSTWRLAQDQAQDMQLITVDEKLDITPLTGIPENILHIFSWQGGHWGILFPLPLISLPGIELLSQNFSLLSSEGIGWEGSSHGDLTATGSPGRL</sequence>
<protein>
    <submittedName>
        <fullName evidence="1">Uncharacterized protein</fullName>
    </submittedName>
</protein>
<dbReference type="AlphaFoldDB" id="A0A8C0IMA2"/>
<evidence type="ECO:0000313" key="2">
    <source>
        <dbReference type="Proteomes" id="UP000694404"/>
    </source>
</evidence>
<accession>A0A8C0IMA2</accession>
<name>A0A8C0IMA2_CHEAB</name>
<reference evidence="1" key="1">
    <citation type="submission" date="2025-08" db="UniProtKB">
        <authorList>
            <consortium name="Ensembl"/>
        </authorList>
    </citation>
    <scope>IDENTIFICATION</scope>
</reference>
<dbReference type="Proteomes" id="UP000694404">
    <property type="component" value="Unplaced"/>
</dbReference>
<proteinExistence type="predicted"/>
<reference evidence="1" key="2">
    <citation type="submission" date="2025-09" db="UniProtKB">
        <authorList>
            <consortium name="Ensembl"/>
        </authorList>
    </citation>
    <scope>IDENTIFICATION</scope>
</reference>
<dbReference type="GeneTree" id="ENSGT01030000235907"/>
<dbReference type="Ensembl" id="ENSCABT00000005661.1">
    <property type="protein sequence ID" value="ENSCABP00000005202.1"/>
    <property type="gene ID" value="ENSCABG00000003913.1"/>
</dbReference>
<evidence type="ECO:0000313" key="1">
    <source>
        <dbReference type="Ensembl" id="ENSCABP00000005202.1"/>
    </source>
</evidence>
<keyword evidence="2" id="KW-1185">Reference proteome</keyword>